<keyword evidence="6 8" id="KW-0326">Glycosidase</keyword>
<evidence type="ECO:0000256" key="3">
    <source>
        <dbReference type="ARBA" id="ARBA00022801"/>
    </source>
</evidence>
<dbReference type="PROSITE" id="PS00659">
    <property type="entry name" value="GLYCOSYL_HYDROL_F5"/>
    <property type="match status" value="1"/>
</dbReference>
<accession>A0A1G5S1Y4</accession>
<evidence type="ECO:0000256" key="1">
    <source>
        <dbReference type="ARBA" id="ARBA00000966"/>
    </source>
</evidence>
<evidence type="ECO:0000256" key="6">
    <source>
        <dbReference type="ARBA" id="ARBA00023295"/>
    </source>
</evidence>
<keyword evidence="7" id="KW-0624">Polysaccharide degradation</keyword>
<evidence type="ECO:0000256" key="2">
    <source>
        <dbReference type="ARBA" id="ARBA00012601"/>
    </source>
</evidence>
<dbReference type="PANTHER" id="PTHR34142">
    <property type="entry name" value="ENDO-BETA-1,4-GLUCANASE A"/>
    <property type="match status" value="1"/>
</dbReference>
<dbReference type="InterPro" id="IPR017853">
    <property type="entry name" value="GH"/>
</dbReference>
<protein>
    <recommendedName>
        <fullName evidence="2">cellulase</fullName>
        <ecNumber evidence="2">3.2.1.4</ecNumber>
    </recommendedName>
</protein>
<dbReference type="Pfam" id="PF00150">
    <property type="entry name" value="Cellulase"/>
    <property type="match status" value="1"/>
</dbReference>
<dbReference type="PANTHER" id="PTHR34142:SF1">
    <property type="entry name" value="GLYCOSIDE HYDROLASE FAMILY 5 DOMAIN-CONTAINING PROTEIN"/>
    <property type="match status" value="1"/>
</dbReference>
<dbReference type="SUPFAM" id="SSF51445">
    <property type="entry name" value="(Trans)glycosidases"/>
    <property type="match status" value="1"/>
</dbReference>
<dbReference type="EC" id="3.2.1.4" evidence="2"/>
<evidence type="ECO:0000313" key="11">
    <source>
        <dbReference type="EMBL" id="SCZ80316.1"/>
    </source>
</evidence>
<evidence type="ECO:0000256" key="7">
    <source>
        <dbReference type="ARBA" id="ARBA00023326"/>
    </source>
</evidence>
<feature type="compositionally biased region" description="Basic and acidic residues" evidence="9">
    <location>
        <begin position="54"/>
        <end position="103"/>
    </location>
</feature>
<organism evidence="11 12">
    <name type="scientific">Pseudobutyrivibrio xylanivorans</name>
    <dbReference type="NCBI Taxonomy" id="185007"/>
    <lineage>
        <taxon>Bacteria</taxon>
        <taxon>Bacillati</taxon>
        <taxon>Bacillota</taxon>
        <taxon>Clostridia</taxon>
        <taxon>Lachnospirales</taxon>
        <taxon>Lachnospiraceae</taxon>
        <taxon>Pseudobutyrivibrio</taxon>
    </lineage>
</organism>
<dbReference type="Gene3D" id="3.20.20.80">
    <property type="entry name" value="Glycosidases"/>
    <property type="match status" value="1"/>
</dbReference>
<dbReference type="RefSeq" id="WP_090163462.1">
    <property type="nucleotide sequence ID" value="NZ_FMWK01000013.1"/>
</dbReference>
<dbReference type="EMBL" id="FMWK01000013">
    <property type="protein sequence ID" value="SCZ80316.1"/>
    <property type="molecule type" value="Genomic_DNA"/>
</dbReference>
<evidence type="ECO:0000256" key="4">
    <source>
        <dbReference type="ARBA" id="ARBA00023001"/>
    </source>
</evidence>
<evidence type="ECO:0000256" key="9">
    <source>
        <dbReference type="SAM" id="MobiDB-lite"/>
    </source>
</evidence>
<dbReference type="GO" id="GO:0008810">
    <property type="term" value="F:cellulase activity"/>
    <property type="evidence" value="ECO:0007669"/>
    <property type="project" value="UniProtKB-EC"/>
</dbReference>
<dbReference type="AlphaFoldDB" id="A0A1G5S1Y4"/>
<comment type="similarity">
    <text evidence="8">Belongs to the glycosyl hydrolase 5 (cellulase A) family.</text>
</comment>
<dbReference type="InterPro" id="IPR001547">
    <property type="entry name" value="Glyco_hydro_5"/>
</dbReference>
<gene>
    <name evidence="11" type="ORF">SAMN02910350_02229</name>
</gene>
<feature type="region of interest" description="Disordered" evidence="9">
    <location>
        <begin position="48"/>
        <end position="103"/>
    </location>
</feature>
<feature type="domain" description="Glycoside hydrolase family 5" evidence="10">
    <location>
        <begin position="128"/>
        <end position="375"/>
    </location>
</feature>
<dbReference type="InterPro" id="IPR018087">
    <property type="entry name" value="Glyco_hydro_5_CS"/>
</dbReference>
<evidence type="ECO:0000256" key="8">
    <source>
        <dbReference type="RuleBase" id="RU361153"/>
    </source>
</evidence>
<evidence type="ECO:0000259" key="10">
    <source>
        <dbReference type="Pfam" id="PF00150"/>
    </source>
</evidence>
<keyword evidence="5" id="KW-0119">Carbohydrate metabolism</keyword>
<keyword evidence="4" id="KW-0136">Cellulose degradation</keyword>
<sequence>MVGKKQRFKTVVLIIFLAVVIVGGVFAVSYFKGGVTFPWQVVTSEQEAEPVAEEPAKEEPKLVVKEKADEDKAKKEEELKKAKEEADKKAKEEAEKKAEEDAKNAVVKTEKKLDYASALYVEDGKLIDTAGNEIVLTGVSSNSINEYPDYVSADAIKALRDNWGINVIRLAMYTSDYNGYCVGGKDNQEKLKGVIDEAVKAATENEMYVILDWHTLNDADPNEYKADAIQFFGEMVRKYESNENVIYEICNEPSGDTTWDDIRKYANEVIPVIKRIDGDALILVGTPDGCTDLDSVLENPLDFGNIMYTYHFNAGIDKSSQRNALTNALEDGLPVFISQYSYVESNGDVNKHEASRWNDTIDDYGLSSVIWNLSNTYDGCALVDNGCEKFYDFTNEDLSAQGQYFIDRINSLDRRNRSNDN</sequence>
<name>A0A1G5S1Y4_PSEXY</name>
<evidence type="ECO:0000256" key="5">
    <source>
        <dbReference type="ARBA" id="ARBA00023277"/>
    </source>
</evidence>
<reference evidence="11 12" key="1">
    <citation type="submission" date="2016-10" db="EMBL/GenBank/DDBJ databases">
        <authorList>
            <person name="de Groot N.N."/>
        </authorList>
    </citation>
    <scope>NUCLEOTIDE SEQUENCE [LARGE SCALE GENOMIC DNA]</scope>
    <source>
        <strain evidence="11 12">DSM 10317</strain>
    </source>
</reference>
<proteinExistence type="inferred from homology"/>
<keyword evidence="3 8" id="KW-0378">Hydrolase</keyword>
<dbReference type="GO" id="GO:0030245">
    <property type="term" value="P:cellulose catabolic process"/>
    <property type="evidence" value="ECO:0007669"/>
    <property type="project" value="UniProtKB-KW"/>
</dbReference>
<dbReference type="Proteomes" id="UP000199428">
    <property type="component" value="Unassembled WGS sequence"/>
</dbReference>
<evidence type="ECO:0000313" key="12">
    <source>
        <dbReference type="Proteomes" id="UP000199428"/>
    </source>
</evidence>
<comment type="catalytic activity">
    <reaction evidence="1">
        <text>Endohydrolysis of (1-&gt;4)-beta-D-glucosidic linkages in cellulose, lichenin and cereal beta-D-glucans.</text>
        <dbReference type="EC" id="3.2.1.4"/>
    </reaction>
</comment>